<sequence length="110" mass="11759">MPTSAERRHPPTSALLLAAACLGMGAFPAHAAEPASDEGDGEVRRLDPGAGRITIRHGGLVHLDVPPMALTFRVSPPSLMQGLNVGDLVEFRVEKVEGTFVITRLQKSRH</sequence>
<evidence type="ECO:0000256" key="1">
    <source>
        <dbReference type="SAM" id="SignalP"/>
    </source>
</evidence>
<proteinExistence type="predicted"/>
<organism evidence="2 3">
    <name type="scientific">Ideonella livida</name>
    <dbReference type="NCBI Taxonomy" id="2707176"/>
    <lineage>
        <taxon>Bacteria</taxon>
        <taxon>Pseudomonadati</taxon>
        <taxon>Pseudomonadota</taxon>
        <taxon>Betaproteobacteria</taxon>
        <taxon>Burkholderiales</taxon>
        <taxon>Sphaerotilaceae</taxon>
        <taxon>Ideonella</taxon>
    </lineage>
</organism>
<protein>
    <submittedName>
        <fullName evidence="2">RND transporter</fullName>
    </submittedName>
</protein>
<dbReference type="Pfam" id="PF11604">
    <property type="entry name" value="CusF_Ec"/>
    <property type="match status" value="1"/>
</dbReference>
<gene>
    <name evidence="2" type="ORF">G3A44_00500</name>
</gene>
<dbReference type="AlphaFoldDB" id="A0A7C9TIQ5"/>
<dbReference type="InterPro" id="IPR042230">
    <property type="entry name" value="CusF_sf"/>
</dbReference>
<accession>A0A7C9TIQ5</accession>
<keyword evidence="1" id="KW-0732">Signal</keyword>
<keyword evidence="3" id="KW-1185">Reference proteome</keyword>
<evidence type="ECO:0000313" key="3">
    <source>
        <dbReference type="Proteomes" id="UP000484255"/>
    </source>
</evidence>
<dbReference type="Proteomes" id="UP000484255">
    <property type="component" value="Unassembled WGS sequence"/>
</dbReference>
<dbReference type="EMBL" id="JAAGOH010000001">
    <property type="protein sequence ID" value="NDY89667.1"/>
    <property type="molecule type" value="Genomic_DNA"/>
</dbReference>
<dbReference type="RefSeq" id="WP_163455526.1">
    <property type="nucleotide sequence ID" value="NZ_JAAGOH010000001.1"/>
</dbReference>
<name>A0A7C9TIQ5_9BURK</name>
<dbReference type="Gene3D" id="2.40.50.320">
    <property type="entry name" value="Copper binding periplasmic protein CusF"/>
    <property type="match status" value="1"/>
</dbReference>
<comment type="caution">
    <text evidence="2">The sequence shown here is derived from an EMBL/GenBank/DDBJ whole genome shotgun (WGS) entry which is preliminary data.</text>
</comment>
<feature type="chain" id="PRO_5028858988" evidence="1">
    <location>
        <begin position="32"/>
        <end position="110"/>
    </location>
</feature>
<dbReference type="PROSITE" id="PS51257">
    <property type="entry name" value="PROKAR_LIPOPROTEIN"/>
    <property type="match status" value="1"/>
</dbReference>
<dbReference type="InterPro" id="IPR021647">
    <property type="entry name" value="CusF_Ec"/>
</dbReference>
<reference evidence="2 3" key="1">
    <citation type="submission" date="2020-02" db="EMBL/GenBank/DDBJ databases">
        <title>Ideonella bacterium strain TBM-1.</title>
        <authorList>
            <person name="Chen W.-M."/>
        </authorList>
    </citation>
    <scope>NUCLEOTIDE SEQUENCE [LARGE SCALE GENOMIC DNA]</scope>
    <source>
        <strain evidence="2 3">TBM-1</strain>
    </source>
</reference>
<feature type="signal peptide" evidence="1">
    <location>
        <begin position="1"/>
        <end position="31"/>
    </location>
</feature>
<evidence type="ECO:0000313" key="2">
    <source>
        <dbReference type="EMBL" id="NDY89667.1"/>
    </source>
</evidence>